<dbReference type="AlphaFoldDB" id="A0A183T1E7"/>
<dbReference type="WBParaSite" id="SSLN_0001069401-mRNA-1">
    <property type="protein sequence ID" value="SSLN_0001069401-mRNA-1"/>
    <property type="gene ID" value="SSLN_0001069401"/>
</dbReference>
<sequence length="123" mass="13345">LSDAEVGAAAGDLVYTYYVHELAPKHKHQDFTQQGVERPTAHVSFVINHVEGFRQIHEDRVEGIRTQLRPESAIYLYEILADCVQMRGGWHAQAGFVTLSSTSSDPFAAAAATGCPVSVMASG</sequence>
<organism evidence="1">
    <name type="scientific">Schistocephalus solidus</name>
    <name type="common">Tapeworm</name>
    <dbReference type="NCBI Taxonomy" id="70667"/>
    <lineage>
        <taxon>Eukaryota</taxon>
        <taxon>Metazoa</taxon>
        <taxon>Spiralia</taxon>
        <taxon>Lophotrochozoa</taxon>
        <taxon>Platyhelminthes</taxon>
        <taxon>Cestoda</taxon>
        <taxon>Eucestoda</taxon>
        <taxon>Diphyllobothriidea</taxon>
        <taxon>Diphyllobothriidae</taxon>
        <taxon>Schistocephalus</taxon>
    </lineage>
</organism>
<accession>A0A183T1E7</accession>
<name>A0A183T1E7_SCHSO</name>
<proteinExistence type="predicted"/>
<reference evidence="1" key="1">
    <citation type="submission" date="2016-06" db="UniProtKB">
        <authorList>
            <consortium name="WormBaseParasite"/>
        </authorList>
    </citation>
    <scope>IDENTIFICATION</scope>
</reference>
<protein>
    <submittedName>
        <fullName evidence="1">Glycos_transf_1 domain-containing protein</fullName>
    </submittedName>
</protein>
<evidence type="ECO:0000313" key="1">
    <source>
        <dbReference type="WBParaSite" id="SSLN_0001069401-mRNA-1"/>
    </source>
</evidence>